<comment type="subunit">
    <text evidence="3 11">Monomer.</text>
</comment>
<dbReference type="STRING" id="1914305.BLW93_06770"/>
<evidence type="ECO:0000256" key="3">
    <source>
        <dbReference type="ARBA" id="ARBA00011245"/>
    </source>
</evidence>
<dbReference type="GO" id="GO:0005737">
    <property type="term" value="C:cytoplasm"/>
    <property type="evidence" value="ECO:0007669"/>
    <property type="project" value="UniProtKB-SubCell"/>
</dbReference>
<keyword evidence="9 11" id="KW-0030">Aminoacyl-tRNA synthetase</keyword>
<dbReference type="CDD" id="cd00671">
    <property type="entry name" value="ArgRS_core"/>
    <property type="match status" value="1"/>
</dbReference>
<keyword evidence="16" id="KW-1185">Reference proteome</keyword>
<dbReference type="Proteomes" id="UP000187408">
    <property type="component" value="Unassembled WGS sequence"/>
</dbReference>
<dbReference type="SUPFAM" id="SSF52374">
    <property type="entry name" value="Nucleotidylyl transferase"/>
    <property type="match status" value="1"/>
</dbReference>
<dbReference type="InterPro" id="IPR035684">
    <property type="entry name" value="ArgRS_core"/>
</dbReference>
<dbReference type="NCBIfam" id="TIGR00456">
    <property type="entry name" value="argS"/>
    <property type="match status" value="1"/>
</dbReference>
<keyword evidence="6 11" id="KW-0547">Nucleotide-binding</keyword>
<dbReference type="FunFam" id="3.40.50.620:FF:000062">
    <property type="entry name" value="Arginine--tRNA ligase"/>
    <property type="match status" value="1"/>
</dbReference>
<dbReference type="Gene3D" id="1.10.730.10">
    <property type="entry name" value="Isoleucyl-tRNA Synthetase, Domain 1"/>
    <property type="match status" value="1"/>
</dbReference>
<dbReference type="Pfam" id="PF00750">
    <property type="entry name" value="tRNA-synt_1d"/>
    <property type="match status" value="1"/>
</dbReference>
<keyword evidence="8 11" id="KW-0648">Protein biosynthesis</keyword>
<evidence type="ECO:0000256" key="1">
    <source>
        <dbReference type="ARBA" id="ARBA00004496"/>
    </source>
</evidence>
<dbReference type="SMART" id="SM01016">
    <property type="entry name" value="Arg_tRNA_synt_N"/>
    <property type="match status" value="1"/>
</dbReference>
<dbReference type="Gene3D" id="3.40.50.620">
    <property type="entry name" value="HUPs"/>
    <property type="match status" value="1"/>
</dbReference>
<evidence type="ECO:0000259" key="14">
    <source>
        <dbReference type="SMART" id="SM01016"/>
    </source>
</evidence>
<keyword evidence="5 11" id="KW-0436">Ligase</keyword>
<evidence type="ECO:0000256" key="12">
    <source>
        <dbReference type="RuleBase" id="RU363038"/>
    </source>
</evidence>
<organism evidence="15 16">
    <name type="scientific">Desulfurobacterium indicum</name>
    <dbReference type="NCBI Taxonomy" id="1914305"/>
    <lineage>
        <taxon>Bacteria</taxon>
        <taxon>Pseudomonadati</taxon>
        <taxon>Aquificota</taxon>
        <taxon>Aquificia</taxon>
        <taxon>Desulfurobacteriales</taxon>
        <taxon>Desulfurobacteriaceae</taxon>
        <taxon>Desulfurobacterium</taxon>
    </lineage>
</organism>
<feature type="short sequence motif" description="'HIGH' region" evidence="11">
    <location>
        <begin position="124"/>
        <end position="134"/>
    </location>
</feature>
<dbReference type="GO" id="GO:0006420">
    <property type="term" value="P:arginyl-tRNA aminoacylation"/>
    <property type="evidence" value="ECO:0007669"/>
    <property type="project" value="UniProtKB-UniRule"/>
</dbReference>
<evidence type="ECO:0000313" key="16">
    <source>
        <dbReference type="Proteomes" id="UP000187408"/>
    </source>
</evidence>
<evidence type="ECO:0000256" key="5">
    <source>
        <dbReference type="ARBA" id="ARBA00022598"/>
    </source>
</evidence>
<accession>A0A1R1MKC1</accession>
<evidence type="ECO:0000256" key="9">
    <source>
        <dbReference type="ARBA" id="ARBA00023146"/>
    </source>
</evidence>
<evidence type="ECO:0000313" key="15">
    <source>
        <dbReference type="EMBL" id="OMH40150.1"/>
    </source>
</evidence>
<sequence>MKDTIKEKVASAVRSVYGIDASDAIEKASFEPPRKKEFGDVATNAAFILAKVLRRPPLEIARQIAEQLSGEKEFTRIEVAGKGFVNFFLSPRFYEELLKKIVETDFYVSDIGKKKKVLIEYVSANPTGPLHVGHGRGAVVGDVLSRVMALTGYKVDKEFYINDAGRQIKLLGLSIYYRIQELAGRNLTLPDDAYMGEYIVEIAKELMLKYPEIVDMEEEKAIELAAEFGKKVLLEEIKKTLERLKVEFDNWFSEKSLYNDGKVEKVLEFLKEKGLIYEKDGALWLKTSQFGDDKDRVVKRSTGEYTYFASDIAYHYDKILRGYDKGIDIWGADHHGYIPRVKAAIEALGESGDWLEVILIQLVKLFKHGEEVKMSKRAGNFVTLDWLMDEVGVDAVRFFFLTKRHDTPLDFDIDLALSEKSENPVYYVQYAHARISSILDKAKEEGIEPSTEHLNLLREEEFELILKCYGLKSTLESVAKKREPHLLPYYLIELASAFHKYYNKNRVVDTDSPELSSARLYLVSGVRKTIRSGLNILNVNAPGRM</sequence>
<dbReference type="EMBL" id="MOEN01000026">
    <property type="protein sequence ID" value="OMH40150.1"/>
    <property type="molecule type" value="Genomic_DNA"/>
</dbReference>
<dbReference type="Pfam" id="PF05746">
    <property type="entry name" value="DALR_1"/>
    <property type="match status" value="1"/>
</dbReference>
<evidence type="ECO:0000256" key="11">
    <source>
        <dbReference type="HAMAP-Rule" id="MF_00123"/>
    </source>
</evidence>
<dbReference type="FunFam" id="1.10.730.10:FF:000008">
    <property type="entry name" value="Arginine--tRNA ligase"/>
    <property type="match status" value="1"/>
</dbReference>
<dbReference type="InterPro" id="IPR001412">
    <property type="entry name" value="aa-tRNA-synth_I_CS"/>
</dbReference>
<evidence type="ECO:0000259" key="13">
    <source>
        <dbReference type="SMART" id="SM00836"/>
    </source>
</evidence>
<dbReference type="Pfam" id="PF03485">
    <property type="entry name" value="Arg_tRNA_synt_N"/>
    <property type="match status" value="1"/>
</dbReference>
<feature type="domain" description="Arginyl tRNA synthetase N-terminal" evidence="14">
    <location>
        <begin position="3"/>
        <end position="89"/>
    </location>
</feature>
<reference evidence="15 16" key="1">
    <citation type="submission" date="2016-10" db="EMBL/GenBank/DDBJ databases">
        <title>Genome sequence of a sulfur-reducing bacterium Desulfurobacterium indicum K6013.</title>
        <authorList>
            <person name="Cao J."/>
            <person name="Shao Z."/>
            <person name="Alain K."/>
            <person name="Jebbar M."/>
        </authorList>
    </citation>
    <scope>NUCLEOTIDE SEQUENCE [LARGE SCALE GENOMIC DNA]</scope>
    <source>
        <strain evidence="15 16">K6013</strain>
    </source>
</reference>
<comment type="catalytic activity">
    <reaction evidence="10 11">
        <text>tRNA(Arg) + L-arginine + ATP = L-arginyl-tRNA(Arg) + AMP + diphosphate</text>
        <dbReference type="Rhea" id="RHEA:20301"/>
        <dbReference type="Rhea" id="RHEA-COMP:9658"/>
        <dbReference type="Rhea" id="RHEA-COMP:9673"/>
        <dbReference type="ChEBI" id="CHEBI:30616"/>
        <dbReference type="ChEBI" id="CHEBI:32682"/>
        <dbReference type="ChEBI" id="CHEBI:33019"/>
        <dbReference type="ChEBI" id="CHEBI:78442"/>
        <dbReference type="ChEBI" id="CHEBI:78513"/>
        <dbReference type="ChEBI" id="CHEBI:456215"/>
        <dbReference type="EC" id="6.1.1.19"/>
    </reaction>
</comment>
<dbReference type="HAMAP" id="MF_00123">
    <property type="entry name" value="Arg_tRNA_synth"/>
    <property type="match status" value="1"/>
</dbReference>
<comment type="similarity">
    <text evidence="2 11 12">Belongs to the class-I aminoacyl-tRNA synthetase family.</text>
</comment>
<evidence type="ECO:0000256" key="10">
    <source>
        <dbReference type="ARBA" id="ARBA00049339"/>
    </source>
</evidence>
<evidence type="ECO:0000256" key="7">
    <source>
        <dbReference type="ARBA" id="ARBA00022840"/>
    </source>
</evidence>
<dbReference type="InterPro" id="IPR005148">
    <property type="entry name" value="Arg-tRNA-synth_N"/>
</dbReference>
<dbReference type="PANTHER" id="PTHR11956:SF5">
    <property type="entry name" value="ARGININE--TRNA LIGASE, CYTOPLASMIC"/>
    <property type="match status" value="1"/>
</dbReference>
<dbReference type="GO" id="GO:0004814">
    <property type="term" value="F:arginine-tRNA ligase activity"/>
    <property type="evidence" value="ECO:0007669"/>
    <property type="project" value="UniProtKB-UniRule"/>
</dbReference>
<dbReference type="SUPFAM" id="SSF47323">
    <property type="entry name" value="Anticodon-binding domain of a subclass of class I aminoacyl-tRNA synthetases"/>
    <property type="match status" value="1"/>
</dbReference>
<comment type="caution">
    <text evidence="15">The sequence shown here is derived from an EMBL/GenBank/DDBJ whole genome shotgun (WGS) entry which is preliminary data.</text>
</comment>
<keyword evidence="7 11" id="KW-0067">ATP-binding</keyword>
<dbReference type="InterPro" id="IPR036695">
    <property type="entry name" value="Arg-tRNA-synth_N_sf"/>
</dbReference>
<keyword evidence="4 11" id="KW-0963">Cytoplasm</keyword>
<dbReference type="EC" id="6.1.1.19" evidence="11"/>
<dbReference type="PANTHER" id="PTHR11956">
    <property type="entry name" value="ARGINYL-TRNA SYNTHETASE"/>
    <property type="match status" value="1"/>
</dbReference>
<dbReference type="GO" id="GO:0005524">
    <property type="term" value="F:ATP binding"/>
    <property type="evidence" value="ECO:0007669"/>
    <property type="project" value="UniProtKB-UniRule"/>
</dbReference>
<dbReference type="PROSITE" id="PS00178">
    <property type="entry name" value="AA_TRNA_LIGASE_I"/>
    <property type="match status" value="1"/>
</dbReference>
<proteinExistence type="inferred from homology"/>
<dbReference type="SUPFAM" id="SSF55190">
    <property type="entry name" value="Arginyl-tRNA synthetase (ArgRS), N-terminal 'additional' domain"/>
    <property type="match status" value="1"/>
</dbReference>
<dbReference type="InterPro" id="IPR014729">
    <property type="entry name" value="Rossmann-like_a/b/a_fold"/>
</dbReference>
<dbReference type="InterPro" id="IPR009080">
    <property type="entry name" value="tRNAsynth_Ia_anticodon-bd"/>
</dbReference>
<dbReference type="InterPro" id="IPR001278">
    <property type="entry name" value="Arg-tRNA-ligase"/>
</dbReference>
<evidence type="ECO:0000256" key="4">
    <source>
        <dbReference type="ARBA" id="ARBA00022490"/>
    </source>
</evidence>
<protein>
    <recommendedName>
        <fullName evidence="11">Arginine--tRNA ligase</fullName>
        <ecNumber evidence="11">6.1.1.19</ecNumber>
    </recommendedName>
    <alternativeName>
        <fullName evidence="11">Arginyl-tRNA synthetase</fullName>
        <shortName evidence="11">ArgRS</shortName>
    </alternativeName>
</protein>
<dbReference type="Gene3D" id="3.30.1360.70">
    <property type="entry name" value="Arginyl tRNA synthetase N-terminal domain"/>
    <property type="match status" value="1"/>
</dbReference>
<dbReference type="InterPro" id="IPR008909">
    <property type="entry name" value="DALR_anticod-bd"/>
</dbReference>
<dbReference type="SMART" id="SM00836">
    <property type="entry name" value="DALR_1"/>
    <property type="match status" value="1"/>
</dbReference>
<name>A0A1R1MKC1_9BACT</name>
<evidence type="ECO:0000256" key="2">
    <source>
        <dbReference type="ARBA" id="ARBA00005594"/>
    </source>
</evidence>
<dbReference type="PRINTS" id="PR01038">
    <property type="entry name" value="TRNASYNTHARG"/>
</dbReference>
<feature type="domain" description="DALR anticodon binding" evidence="13">
    <location>
        <begin position="428"/>
        <end position="545"/>
    </location>
</feature>
<evidence type="ECO:0000256" key="8">
    <source>
        <dbReference type="ARBA" id="ARBA00022917"/>
    </source>
</evidence>
<gene>
    <name evidence="11" type="primary">argS</name>
    <name evidence="15" type="ORF">BLW93_06770</name>
</gene>
<comment type="subcellular location">
    <subcellularLocation>
        <location evidence="1 11">Cytoplasm</location>
    </subcellularLocation>
</comment>
<evidence type="ECO:0000256" key="6">
    <source>
        <dbReference type="ARBA" id="ARBA00022741"/>
    </source>
</evidence>
<dbReference type="RefSeq" id="WP_076713340.1">
    <property type="nucleotide sequence ID" value="NZ_MOEN01000026.1"/>
</dbReference>
<dbReference type="OrthoDB" id="9805987at2"/>
<dbReference type="AlphaFoldDB" id="A0A1R1MKC1"/>